<dbReference type="EMBL" id="CP029479">
    <property type="protein sequence ID" value="AWM76510.1"/>
    <property type="molecule type" value="Genomic_DNA"/>
</dbReference>
<organism evidence="2 3">
    <name type="scientific">Phenylobacterium parvum</name>
    <dbReference type="NCBI Taxonomy" id="2201350"/>
    <lineage>
        <taxon>Bacteria</taxon>
        <taxon>Pseudomonadati</taxon>
        <taxon>Pseudomonadota</taxon>
        <taxon>Alphaproteobacteria</taxon>
        <taxon>Caulobacterales</taxon>
        <taxon>Caulobacteraceae</taxon>
        <taxon>Phenylobacterium</taxon>
    </lineage>
</organism>
<sequence>MSDPGFKPVRHDGNAALERAMQRPGFKEAWEAGADEYAALRSLLEARKQAGLTQEEIAIRMGTSKSAVSRLESSLRDPKHSPTFETIRRYAKACGKRVEIQLV</sequence>
<evidence type="ECO:0000313" key="3">
    <source>
        <dbReference type="Proteomes" id="UP000247763"/>
    </source>
</evidence>
<dbReference type="Proteomes" id="UP000247763">
    <property type="component" value="Chromosome"/>
</dbReference>
<dbReference type="KEGG" id="phb:HYN04_01255"/>
<proteinExistence type="predicted"/>
<dbReference type="SUPFAM" id="SSF47413">
    <property type="entry name" value="lambda repressor-like DNA-binding domains"/>
    <property type="match status" value="1"/>
</dbReference>
<dbReference type="OrthoDB" id="9792093at2"/>
<dbReference type="CDD" id="cd00093">
    <property type="entry name" value="HTH_XRE"/>
    <property type="match status" value="1"/>
</dbReference>
<dbReference type="Pfam" id="PF01381">
    <property type="entry name" value="HTH_3"/>
    <property type="match status" value="1"/>
</dbReference>
<dbReference type="SMART" id="SM00530">
    <property type="entry name" value="HTH_XRE"/>
    <property type="match status" value="1"/>
</dbReference>
<protein>
    <submittedName>
        <fullName evidence="2">Transcriptional regulator</fullName>
    </submittedName>
</protein>
<reference evidence="3" key="1">
    <citation type="submission" date="2018-05" db="EMBL/GenBank/DDBJ databases">
        <title>Genome sequencing of Phenylobacterium sp. HYN0004.</title>
        <authorList>
            <person name="Yi H."/>
            <person name="Baek C."/>
        </authorList>
    </citation>
    <scope>NUCLEOTIDE SEQUENCE [LARGE SCALE GENOMIC DNA]</scope>
    <source>
        <strain evidence="3">HYN0004</strain>
    </source>
</reference>
<keyword evidence="3" id="KW-1185">Reference proteome</keyword>
<dbReference type="RefSeq" id="WP_110449079.1">
    <property type="nucleotide sequence ID" value="NZ_CP029479.1"/>
</dbReference>
<feature type="domain" description="HTH cro/C1-type" evidence="1">
    <location>
        <begin position="43"/>
        <end position="101"/>
    </location>
</feature>
<dbReference type="GO" id="GO:0003677">
    <property type="term" value="F:DNA binding"/>
    <property type="evidence" value="ECO:0007669"/>
    <property type="project" value="InterPro"/>
</dbReference>
<dbReference type="AlphaFoldDB" id="A0A2Z3HT67"/>
<name>A0A2Z3HT67_9CAUL</name>
<dbReference type="InterPro" id="IPR001387">
    <property type="entry name" value="Cro/C1-type_HTH"/>
</dbReference>
<dbReference type="Gene3D" id="1.10.260.40">
    <property type="entry name" value="lambda repressor-like DNA-binding domains"/>
    <property type="match status" value="1"/>
</dbReference>
<accession>A0A2Z3HT67</accession>
<evidence type="ECO:0000313" key="2">
    <source>
        <dbReference type="EMBL" id="AWM76510.1"/>
    </source>
</evidence>
<gene>
    <name evidence="2" type="ORF">HYN04_01255</name>
</gene>
<dbReference type="InterPro" id="IPR010982">
    <property type="entry name" value="Lambda_DNA-bd_dom_sf"/>
</dbReference>
<evidence type="ECO:0000259" key="1">
    <source>
        <dbReference type="PROSITE" id="PS50943"/>
    </source>
</evidence>
<dbReference type="PROSITE" id="PS50943">
    <property type="entry name" value="HTH_CROC1"/>
    <property type="match status" value="1"/>
</dbReference>